<evidence type="ECO:0000256" key="2">
    <source>
        <dbReference type="ARBA" id="ARBA00023015"/>
    </source>
</evidence>
<dbReference type="Gene3D" id="1.10.10.10">
    <property type="entry name" value="Winged helix-like DNA-binding domain superfamily/Winged helix DNA-binding domain"/>
    <property type="match status" value="1"/>
</dbReference>
<dbReference type="InterPro" id="IPR058163">
    <property type="entry name" value="LysR-type_TF_proteobact-type"/>
</dbReference>
<dbReference type="PROSITE" id="PS50931">
    <property type="entry name" value="HTH_LYSR"/>
    <property type="match status" value="1"/>
</dbReference>
<comment type="caution">
    <text evidence="6">The sequence shown here is derived from an EMBL/GenBank/DDBJ whole genome shotgun (WGS) entry which is preliminary data.</text>
</comment>
<accession>A0ABT0LCP3</accession>
<keyword evidence="3" id="KW-0238">DNA-binding</keyword>
<dbReference type="InterPro" id="IPR000847">
    <property type="entry name" value="LysR_HTH_N"/>
</dbReference>
<dbReference type="PANTHER" id="PTHR30537">
    <property type="entry name" value="HTH-TYPE TRANSCRIPTIONAL REGULATOR"/>
    <property type="match status" value="1"/>
</dbReference>
<protein>
    <submittedName>
        <fullName evidence="6">LysR family transcriptional regulator</fullName>
    </submittedName>
</protein>
<dbReference type="PANTHER" id="PTHR30537:SF5">
    <property type="entry name" value="HTH-TYPE TRANSCRIPTIONAL ACTIVATOR TTDR-RELATED"/>
    <property type="match status" value="1"/>
</dbReference>
<keyword evidence="7" id="KW-1185">Reference proteome</keyword>
<dbReference type="SUPFAM" id="SSF53850">
    <property type="entry name" value="Periplasmic binding protein-like II"/>
    <property type="match status" value="1"/>
</dbReference>
<evidence type="ECO:0000313" key="7">
    <source>
        <dbReference type="Proteomes" id="UP001203423"/>
    </source>
</evidence>
<dbReference type="Pfam" id="PF03466">
    <property type="entry name" value="LysR_substrate"/>
    <property type="match status" value="1"/>
</dbReference>
<evidence type="ECO:0000256" key="1">
    <source>
        <dbReference type="ARBA" id="ARBA00009437"/>
    </source>
</evidence>
<dbReference type="InterPro" id="IPR036390">
    <property type="entry name" value="WH_DNA-bd_sf"/>
</dbReference>
<organism evidence="6 7">
    <name type="scientific">Shewanella surugensis</name>
    <dbReference type="NCBI Taxonomy" id="212020"/>
    <lineage>
        <taxon>Bacteria</taxon>
        <taxon>Pseudomonadati</taxon>
        <taxon>Pseudomonadota</taxon>
        <taxon>Gammaproteobacteria</taxon>
        <taxon>Alteromonadales</taxon>
        <taxon>Shewanellaceae</taxon>
        <taxon>Shewanella</taxon>
    </lineage>
</organism>
<dbReference type="EMBL" id="JAKIKS010000040">
    <property type="protein sequence ID" value="MCL1125112.1"/>
    <property type="molecule type" value="Genomic_DNA"/>
</dbReference>
<dbReference type="Proteomes" id="UP001203423">
    <property type="component" value="Unassembled WGS sequence"/>
</dbReference>
<keyword evidence="4" id="KW-0804">Transcription</keyword>
<dbReference type="InterPro" id="IPR005119">
    <property type="entry name" value="LysR_subst-bd"/>
</dbReference>
<evidence type="ECO:0000313" key="6">
    <source>
        <dbReference type="EMBL" id="MCL1125112.1"/>
    </source>
</evidence>
<sequence>MGQLEDMLVFTRVVEAGSITRAAEQLNMAKSAISKRLSVLEHRLGIKLITRTTRQSSITEAGQAYYQGCQLIIDEIEELNCHASSQARSLQGTLKIAAPLSFGIHHLTPALDSFLKQHPDLTLEMDFSDKKIDIVEQGVDLALRIGQSYTAKVSDSRLQARKIAPIKHILCASPDYLAKHGTPRTPIELESHKLLKYRHSDTTGLSLTDSKGSVHKVQLDSHFIANNGDVLKLLAESNHGIVHLPTFITWQAIANQTLVPLLADYQLVELQAYALYPENRYLPLKVRHLIDFLIERFSHHPYWDK</sequence>
<dbReference type="RefSeq" id="WP_248940396.1">
    <property type="nucleotide sequence ID" value="NZ_JAKIKS010000040.1"/>
</dbReference>
<evidence type="ECO:0000259" key="5">
    <source>
        <dbReference type="PROSITE" id="PS50931"/>
    </source>
</evidence>
<reference evidence="6 7" key="1">
    <citation type="submission" date="2022-01" db="EMBL/GenBank/DDBJ databases">
        <title>Whole genome-based taxonomy of the Shewanellaceae.</title>
        <authorList>
            <person name="Martin-Rodriguez A.J."/>
        </authorList>
    </citation>
    <scope>NUCLEOTIDE SEQUENCE [LARGE SCALE GENOMIC DNA]</scope>
    <source>
        <strain evidence="6 7">DSM 17177</strain>
    </source>
</reference>
<evidence type="ECO:0000256" key="3">
    <source>
        <dbReference type="ARBA" id="ARBA00023125"/>
    </source>
</evidence>
<dbReference type="Pfam" id="PF00126">
    <property type="entry name" value="HTH_1"/>
    <property type="match status" value="1"/>
</dbReference>
<dbReference type="SUPFAM" id="SSF46785">
    <property type="entry name" value="Winged helix' DNA-binding domain"/>
    <property type="match status" value="1"/>
</dbReference>
<dbReference type="CDD" id="cd08422">
    <property type="entry name" value="PBP2_CrgA_like"/>
    <property type="match status" value="1"/>
</dbReference>
<feature type="domain" description="HTH lysR-type" evidence="5">
    <location>
        <begin position="1"/>
        <end position="59"/>
    </location>
</feature>
<gene>
    <name evidence="6" type="ORF">L2764_11655</name>
</gene>
<dbReference type="PRINTS" id="PR00039">
    <property type="entry name" value="HTHLYSR"/>
</dbReference>
<name>A0ABT0LCP3_9GAMM</name>
<dbReference type="Gene3D" id="3.40.190.290">
    <property type="match status" value="1"/>
</dbReference>
<comment type="similarity">
    <text evidence="1">Belongs to the LysR transcriptional regulatory family.</text>
</comment>
<proteinExistence type="inferred from homology"/>
<keyword evidence="2" id="KW-0805">Transcription regulation</keyword>
<dbReference type="InterPro" id="IPR036388">
    <property type="entry name" value="WH-like_DNA-bd_sf"/>
</dbReference>
<evidence type="ECO:0000256" key="4">
    <source>
        <dbReference type="ARBA" id="ARBA00023163"/>
    </source>
</evidence>